<evidence type="ECO:0000313" key="4">
    <source>
        <dbReference type="EMBL" id="MVA76087.1"/>
    </source>
</evidence>
<keyword evidence="2" id="KW-0812">Transmembrane</keyword>
<feature type="transmembrane region" description="Helical" evidence="2">
    <location>
        <begin position="118"/>
        <end position="139"/>
    </location>
</feature>
<name>A0A6A9UXN9_9ACTN</name>
<protein>
    <submittedName>
        <fullName evidence="4">EamA family transporter</fullName>
    </submittedName>
</protein>
<reference evidence="4 5" key="1">
    <citation type="submission" date="2019-12" db="EMBL/GenBank/DDBJ databases">
        <title>Auraticoccus cholistani sp. nov., an actinomycete isolated from soil of Cholistan desert.</title>
        <authorList>
            <person name="Cheema M.T."/>
        </authorList>
    </citation>
    <scope>NUCLEOTIDE SEQUENCE [LARGE SCALE GENOMIC DNA]</scope>
    <source>
        <strain evidence="4 5">F435</strain>
    </source>
</reference>
<accession>A0A6A9UXN9</accession>
<evidence type="ECO:0000256" key="1">
    <source>
        <dbReference type="ARBA" id="ARBA00007362"/>
    </source>
</evidence>
<proteinExistence type="inferred from homology"/>
<feature type="transmembrane region" description="Helical" evidence="2">
    <location>
        <begin position="63"/>
        <end position="83"/>
    </location>
</feature>
<dbReference type="PANTHER" id="PTHR12715:SF4">
    <property type="entry name" value="EAMA DOMAIN-CONTAINING PROTEIN"/>
    <property type="match status" value="1"/>
</dbReference>
<feature type="transmembrane region" description="Helical" evidence="2">
    <location>
        <begin position="237"/>
        <end position="256"/>
    </location>
</feature>
<dbReference type="AlphaFoldDB" id="A0A6A9UXN9"/>
<gene>
    <name evidence="4" type="ORF">GC722_08635</name>
</gene>
<feature type="domain" description="EamA" evidence="3">
    <location>
        <begin position="145"/>
        <end position="278"/>
    </location>
</feature>
<feature type="domain" description="EamA" evidence="3">
    <location>
        <begin position="2"/>
        <end position="134"/>
    </location>
</feature>
<feature type="transmembrane region" description="Helical" evidence="2">
    <location>
        <begin position="145"/>
        <end position="163"/>
    </location>
</feature>
<dbReference type="SUPFAM" id="SSF103481">
    <property type="entry name" value="Multidrug resistance efflux transporter EmrE"/>
    <property type="match status" value="2"/>
</dbReference>
<feature type="transmembrane region" description="Helical" evidence="2">
    <location>
        <begin position="204"/>
        <end position="225"/>
    </location>
</feature>
<organism evidence="4 5">
    <name type="scientific">Auraticoccus cholistanensis</name>
    <dbReference type="NCBI Taxonomy" id="2656650"/>
    <lineage>
        <taxon>Bacteria</taxon>
        <taxon>Bacillati</taxon>
        <taxon>Actinomycetota</taxon>
        <taxon>Actinomycetes</taxon>
        <taxon>Propionibacteriales</taxon>
        <taxon>Propionibacteriaceae</taxon>
        <taxon>Auraticoccus</taxon>
    </lineage>
</organism>
<feature type="transmembrane region" description="Helical" evidence="2">
    <location>
        <begin position="262"/>
        <end position="280"/>
    </location>
</feature>
<comment type="similarity">
    <text evidence="1">Belongs to the EamA transporter family.</text>
</comment>
<dbReference type="InterPro" id="IPR000620">
    <property type="entry name" value="EamA_dom"/>
</dbReference>
<evidence type="ECO:0000256" key="2">
    <source>
        <dbReference type="SAM" id="Phobius"/>
    </source>
</evidence>
<dbReference type="PANTHER" id="PTHR12715">
    <property type="entry name" value="TRANSPORTER, DRUG/METABOLITE EXPORTER FAMILY"/>
    <property type="match status" value="1"/>
</dbReference>
<keyword evidence="2" id="KW-1133">Transmembrane helix</keyword>
<keyword evidence="5" id="KW-1185">Reference proteome</keyword>
<feature type="transmembrane region" description="Helical" evidence="2">
    <location>
        <begin position="175"/>
        <end position="192"/>
    </location>
</feature>
<sequence>MTMTFWASSFVVIRALGDTVDPGPMALGRLLVGSAVLTALVLLRRARRAGRRTPPLPRGRALAATLGYGALWFGVYTVTVNAAGRLVDAGTTAMLVNLAPVLVALLAGFLLREGFPPQLLLGLLVAFAGVLLIASASWTGRLHPLGVGLALAAAGLYAVGVLLQKQALATAEPLTVTWLGCLAGTAVTLPFAGTALEQLGGRSWPATLGVVYLGIFPTAVAFLLWTYALSRTSAGRMAASSYVVPGIAVLLSWLFLAETPTAVALLGGAVSLAGVALTRLRRPARR</sequence>
<dbReference type="Proteomes" id="UP000435304">
    <property type="component" value="Unassembled WGS sequence"/>
</dbReference>
<evidence type="ECO:0000259" key="3">
    <source>
        <dbReference type="Pfam" id="PF00892"/>
    </source>
</evidence>
<comment type="caution">
    <text evidence="4">The sequence shown here is derived from an EMBL/GenBank/DDBJ whole genome shotgun (WGS) entry which is preliminary data.</text>
</comment>
<feature type="transmembrane region" description="Helical" evidence="2">
    <location>
        <begin position="27"/>
        <end position="43"/>
    </location>
</feature>
<dbReference type="InterPro" id="IPR052756">
    <property type="entry name" value="Alkyne_AA_exporter"/>
</dbReference>
<dbReference type="GO" id="GO:0016020">
    <property type="term" value="C:membrane"/>
    <property type="evidence" value="ECO:0007669"/>
    <property type="project" value="InterPro"/>
</dbReference>
<keyword evidence="2" id="KW-0472">Membrane</keyword>
<dbReference type="InterPro" id="IPR037185">
    <property type="entry name" value="EmrE-like"/>
</dbReference>
<dbReference type="EMBL" id="WPCU01000005">
    <property type="protein sequence ID" value="MVA76087.1"/>
    <property type="molecule type" value="Genomic_DNA"/>
</dbReference>
<dbReference type="Pfam" id="PF00892">
    <property type="entry name" value="EamA"/>
    <property type="match status" value="2"/>
</dbReference>
<feature type="transmembrane region" description="Helical" evidence="2">
    <location>
        <begin position="89"/>
        <end position="111"/>
    </location>
</feature>
<evidence type="ECO:0000313" key="5">
    <source>
        <dbReference type="Proteomes" id="UP000435304"/>
    </source>
</evidence>